<name>A0A6N3B3R0_9FIRM</name>
<organism evidence="2">
    <name type="scientific">Intestinibacter bartlettii</name>
    <dbReference type="NCBI Taxonomy" id="261299"/>
    <lineage>
        <taxon>Bacteria</taxon>
        <taxon>Bacillati</taxon>
        <taxon>Bacillota</taxon>
        <taxon>Clostridia</taxon>
        <taxon>Peptostreptococcales</taxon>
        <taxon>Peptostreptococcaceae</taxon>
        <taxon>Intestinibacter</taxon>
    </lineage>
</organism>
<keyword evidence="1" id="KW-1133">Transmembrane helix</keyword>
<dbReference type="GeneID" id="89566109"/>
<dbReference type="PANTHER" id="PTHR37304:SF1">
    <property type="entry name" value="MEMBRANE PROTEIN"/>
    <property type="match status" value="1"/>
</dbReference>
<dbReference type="RefSeq" id="WP_007286384.1">
    <property type="nucleotide sequence ID" value="NZ_CACRUE010000023.1"/>
</dbReference>
<evidence type="ECO:0008006" key="3">
    <source>
        <dbReference type="Google" id="ProtNLM"/>
    </source>
</evidence>
<protein>
    <recommendedName>
        <fullName evidence="3">DUF378 domain-containing protein</fullName>
    </recommendedName>
</protein>
<evidence type="ECO:0000256" key="1">
    <source>
        <dbReference type="SAM" id="Phobius"/>
    </source>
</evidence>
<dbReference type="InterPro" id="IPR007211">
    <property type="entry name" value="DUF378"/>
</dbReference>
<dbReference type="AlphaFoldDB" id="A0A6N3B3R0"/>
<dbReference type="Pfam" id="PF04070">
    <property type="entry name" value="DUF378"/>
    <property type="match status" value="1"/>
</dbReference>
<accession>A0A6N3B3R0</accession>
<keyword evidence="1" id="KW-0472">Membrane</keyword>
<dbReference type="PANTHER" id="PTHR37304">
    <property type="entry name" value="MEMBRANE PROTEIN-RELATED"/>
    <property type="match status" value="1"/>
</dbReference>
<feature type="transmembrane region" description="Helical" evidence="1">
    <location>
        <begin position="38"/>
        <end position="59"/>
    </location>
</feature>
<sequence length="65" mass="6994">MWNKIALVLVIIGALNWGCVALFATDVVGFIFGGTYSVFSRIIFGLVGLAGIFLIPTLFSNKNVD</sequence>
<proteinExistence type="predicted"/>
<keyword evidence="1" id="KW-0812">Transmembrane</keyword>
<dbReference type="EMBL" id="CACRUE010000023">
    <property type="protein sequence ID" value="VYT97098.1"/>
    <property type="molecule type" value="Genomic_DNA"/>
</dbReference>
<feature type="transmembrane region" description="Helical" evidence="1">
    <location>
        <begin position="7"/>
        <end position="32"/>
    </location>
</feature>
<evidence type="ECO:0000313" key="2">
    <source>
        <dbReference type="EMBL" id="VYT97098.1"/>
    </source>
</evidence>
<reference evidence="2" key="1">
    <citation type="submission" date="2019-11" db="EMBL/GenBank/DDBJ databases">
        <authorList>
            <person name="Feng L."/>
        </authorList>
    </citation>
    <scope>NUCLEOTIDE SEQUENCE</scope>
    <source>
        <strain evidence="2">IbartlettiiLFYP30</strain>
    </source>
</reference>
<gene>
    <name evidence="2" type="ORF">IBLFYP30_00211</name>
</gene>